<evidence type="ECO:0000256" key="4">
    <source>
        <dbReference type="ARBA" id="ARBA00022692"/>
    </source>
</evidence>
<evidence type="ECO:0000256" key="7">
    <source>
        <dbReference type="RuleBase" id="RU363032"/>
    </source>
</evidence>
<dbReference type="Pfam" id="PF00528">
    <property type="entry name" value="BPD_transp_1"/>
    <property type="match status" value="1"/>
</dbReference>
<gene>
    <name evidence="10" type="ORF">ID616_10210</name>
    <name evidence="9" type="ORF">KF715C_ch21230</name>
</gene>
<dbReference type="PANTHER" id="PTHR30151:SF38">
    <property type="entry name" value="ALIPHATIC SULFONATES TRANSPORT PERMEASE PROTEIN SSUC-RELATED"/>
    <property type="match status" value="1"/>
</dbReference>
<keyword evidence="4 7" id="KW-0812">Transmembrane</keyword>
<name>A0A1L7NB62_PSEPU</name>
<evidence type="ECO:0000259" key="8">
    <source>
        <dbReference type="PROSITE" id="PS50928"/>
    </source>
</evidence>
<dbReference type="GO" id="GO:0005886">
    <property type="term" value="C:plasma membrane"/>
    <property type="evidence" value="ECO:0007669"/>
    <property type="project" value="UniProtKB-SubCell"/>
</dbReference>
<dbReference type="EMBL" id="CP061723">
    <property type="protein sequence ID" value="QOD00031.1"/>
    <property type="molecule type" value="Genomic_DNA"/>
</dbReference>
<reference evidence="9 11" key="1">
    <citation type="submission" date="2015-11" db="EMBL/GenBank/DDBJ databases">
        <title>Complete genome sequencing of a biphenyl-degrading bacterium, Pseudomonas putida KF715 (=NBRC110667).</title>
        <authorList>
            <person name="Suenaga H."/>
            <person name="Fujihara N."/>
            <person name="Watanabe T."/>
            <person name="Hirose J."/>
            <person name="Kimura N."/>
            <person name="Yamazoe A."/>
            <person name="Hosoyama A."/>
            <person name="Shimodaira J."/>
            <person name="Furukawa K."/>
        </authorList>
    </citation>
    <scope>NUCLEOTIDE SEQUENCE [LARGE SCALE GENOMIC DNA]</scope>
    <source>
        <strain evidence="9 11">KF715</strain>
    </source>
</reference>
<dbReference type="Proteomes" id="UP000516786">
    <property type="component" value="Chromosome"/>
</dbReference>
<feature type="transmembrane region" description="Helical" evidence="7">
    <location>
        <begin position="162"/>
        <end position="188"/>
    </location>
</feature>
<keyword evidence="5 7" id="KW-1133">Transmembrane helix</keyword>
<evidence type="ECO:0000313" key="12">
    <source>
        <dbReference type="Proteomes" id="UP000516786"/>
    </source>
</evidence>
<keyword evidence="3" id="KW-1003">Cell membrane</keyword>
<dbReference type="RefSeq" id="WP_016486031.1">
    <property type="nucleotide sequence ID" value="NZ_AP015029.1"/>
</dbReference>
<dbReference type="SUPFAM" id="SSF161098">
    <property type="entry name" value="MetI-like"/>
    <property type="match status" value="1"/>
</dbReference>
<evidence type="ECO:0000313" key="9">
    <source>
        <dbReference type="EMBL" id="BAW22696.1"/>
    </source>
</evidence>
<evidence type="ECO:0000256" key="1">
    <source>
        <dbReference type="ARBA" id="ARBA00004651"/>
    </source>
</evidence>
<evidence type="ECO:0000256" key="5">
    <source>
        <dbReference type="ARBA" id="ARBA00022989"/>
    </source>
</evidence>
<evidence type="ECO:0000256" key="3">
    <source>
        <dbReference type="ARBA" id="ARBA00022475"/>
    </source>
</evidence>
<evidence type="ECO:0000256" key="2">
    <source>
        <dbReference type="ARBA" id="ARBA00022448"/>
    </source>
</evidence>
<keyword evidence="2 7" id="KW-0813">Transport</keyword>
<organism evidence="9 11">
    <name type="scientific">Pseudomonas putida</name>
    <name type="common">Arthrobacter siderocapsulatus</name>
    <dbReference type="NCBI Taxonomy" id="303"/>
    <lineage>
        <taxon>Bacteria</taxon>
        <taxon>Pseudomonadati</taxon>
        <taxon>Pseudomonadota</taxon>
        <taxon>Gammaproteobacteria</taxon>
        <taxon>Pseudomonadales</taxon>
        <taxon>Pseudomonadaceae</taxon>
        <taxon>Pseudomonas</taxon>
    </lineage>
</organism>
<protein>
    <submittedName>
        <fullName evidence="9">ABC transporter permease</fullName>
    </submittedName>
</protein>
<feature type="transmembrane region" description="Helical" evidence="7">
    <location>
        <begin position="218"/>
        <end position="241"/>
    </location>
</feature>
<dbReference type="CDD" id="cd06261">
    <property type="entry name" value="TM_PBP2"/>
    <property type="match status" value="1"/>
</dbReference>
<comment type="similarity">
    <text evidence="7">Belongs to the binding-protein-dependent transport system permease family.</text>
</comment>
<dbReference type="PROSITE" id="PS50928">
    <property type="entry name" value="ABC_TM1"/>
    <property type="match status" value="1"/>
</dbReference>
<dbReference type="GO" id="GO:0055085">
    <property type="term" value="P:transmembrane transport"/>
    <property type="evidence" value="ECO:0007669"/>
    <property type="project" value="InterPro"/>
</dbReference>
<comment type="subcellular location">
    <subcellularLocation>
        <location evidence="1 7">Cell membrane</location>
        <topology evidence="1 7">Multi-pass membrane protein</topology>
    </subcellularLocation>
</comment>
<dbReference type="InterPro" id="IPR000515">
    <property type="entry name" value="MetI-like"/>
</dbReference>
<dbReference type="InterPro" id="IPR035906">
    <property type="entry name" value="MetI-like_sf"/>
</dbReference>
<dbReference type="PANTHER" id="PTHR30151">
    <property type="entry name" value="ALKANE SULFONATE ABC TRANSPORTER-RELATED, MEMBRANE SUBUNIT"/>
    <property type="match status" value="1"/>
</dbReference>
<dbReference type="Gene3D" id="1.10.3720.10">
    <property type="entry name" value="MetI-like"/>
    <property type="match status" value="1"/>
</dbReference>
<evidence type="ECO:0000313" key="10">
    <source>
        <dbReference type="EMBL" id="QOD00031.1"/>
    </source>
</evidence>
<feature type="domain" description="ABC transmembrane type-1" evidence="8">
    <location>
        <begin position="56"/>
        <end position="237"/>
    </location>
</feature>
<accession>A0A1L7NB62</accession>
<dbReference type="Proteomes" id="UP000218731">
    <property type="component" value="Chromosome 1"/>
</dbReference>
<sequence>MKRADLRGLVLPLLLLGAWEYASRQGAAGAYAFVPLAQVGTALAELLGSGELLVNLWASLLRTCSGLAIGMVGGVGLGALMALSTPANRLIAPLFHALRQVPMLGWIPLIALWLGNGEGAKLLIVSLAALYPMVLNTFESLRQVAGQHREAARVLMLGRWQQLWLILLPAALPGIAAGVLQALAFAWVTSVGSELFLSAGAGLGSLMMNAEAAARMEIIVVCVLCIGLSGYLMSWLCTLLTRRLLRWRTNH</sequence>
<dbReference type="EMBL" id="AP015029">
    <property type="protein sequence ID" value="BAW22696.1"/>
    <property type="molecule type" value="Genomic_DNA"/>
</dbReference>
<keyword evidence="6 7" id="KW-0472">Membrane</keyword>
<evidence type="ECO:0000256" key="6">
    <source>
        <dbReference type="ARBA" id="ARBA00023136"/>
    </source>
</evidence>
<feature type="transmembrane region" description="Helical" evidence="7">
    <location>
        <begin position="90"/>
        <end position="114"/>
    </location>
</feature>
<reference evidence="10 12" key="2">
    <citation type="submission" date="2020-09" db="EMBL/GenBank/DDBJ databases">
        <title>Co-existence of a novel multidrug-resistance efflux pump with carbapenem resistance gene blaVIM-2 in one megaplasmid in Pseudomonas putida.</title>
        <authorList>
            <person name="Peng K."/>
            <person name="Li R."/>
        </authorList>
    </citation>
    <scope>NUCLEOTIDE SEQUENCE [LARGE SCALE GENOMIC DNA]</scope>
    <source>
        <strain evidence="10 12">ZXPA-20</strain>
    </source>
</reference>
<evidence type="ECO:0000313" key="11">
    <source>
        <dbReference type="Proteomes" id="UP000218731"/>
    </source>
</evidence>
<feature type="transmembrane region" description="Helical" evidence="7">
    <location>
        <begin position="56"/>
        <end position="83"/>
    </location>
</feature>
<proteinExistence type="inferred from homology"/>
<dbReference type="AlphaFoldDB" id="A0A1L7NB62"/>